<protein>
    <submittedName>
        <fullName evidence="5">Methyltransferase domain-containing protein</fullName>
    </submittedName>
</protein>
<dbReference type="OrthoDB" id="9799672at2"/>
<keyword evidence="2 5" id="KW-0808">Transferase</keyword>
<dbReference type="PANTHER" id="PTHR43167">
    <property type="entry name" value="PUTATIVE (AFU_ORTHOLOGUE AFUA_6G01830)-RELATED"/>
    <property type="match status" value="1"/>
</dbReference>
<dbReference type="STRING" id="658167.SAMN04488135_102297"/>
<dbReference type="Gene3D" id="3.40.50.150">
    <property type="entry name" value="Vaccinia Virus protein VP39"/>
    <property type="match status" value="1"/>
</dbReference>
<dbReference type="InterPro" id="IPR029063">
    <property type="entry name" value="SAM-dependent_MTases_sf"/>
</dbReference>
<evidence type="ECO:0000256" key="4">
    <source>
        <dbReference type="SAM" id="MobiDB-lite"/>
    </source>
</evidence>
<name>A0A1M5QJM4_9BURK</name>
<dbReference type="GO" id="GO:0032259">
    <property type="term" value="P:methylation"/>
    <property type="evidence" value="ECO:0007669"/>
    <property type="project" value="UniProtKB-KW"/>
</dbReference>
<evidence type="ECO:0000313" key="5">
    <source>
        <dbReference type="EMBL" id="SHH14178.1"/>
    </source>
</evidence>
<dbReference type="GO" id="GO:0008171">
    <property type="term" value="F:O-methyltransferase activity"/>
    <property type="evidence" value="ECO:0007669"/>
    <property type="project" value="InterPro"/>
</dbReference>
<proteinExistence type="predicted"/>
<dbReference type="PANTHER" id="PTHR43167:SF1">
    <property type="entry name" value="PUTATIVE (AFU_ORTHOLOGUE AFUA_6G01830)-RELATED"/>
    <property type="match status" value="1"/>
</dbReference>
<feature type="region of interest" description="Disordered" evidence="4">
    <location>
        <begin position="210"/>
        <end position="229"/>
    </location>
</feature>
<organism evidence="5 6">
    <name type="scientific">Pollutimonas bauzanensis</name>
    <dbReference type="NCBI Taxonomy" id="658167"/>
    <lineage>
        <taxon>Bacteria</taxon>
        <taxon>Pseudomonadati</taxon>
        <taxon>Pseudomonadota</taxon>
        <taxon>Betaproteobacteria</taxon>
        <taxon>Burkholderiales</taxon>
        <taxon>Alcaligenaceae</taxon>
        <taxon>Pollutimonas</taxon>
    </lineage>
</organism>
<accession>A0A1M5QJM4</accession>
<evidence type="ECO:0000256" key="2">
    <source>
        <dbReference type="ARBA" id="ARBA00022679"/>
    </source>
</evidence>
<sequence>MDSLSTGRVADVLARLHRDAEAADRQLIEAYSSQGATQEQMIGQILEQEAKDLKALYGGLAGNFLNVTPEFGRFCYIAARACKATHIVEFGTSMGISTIYLAAALRDNGGGTLIGTELEPAKAARARENLEAAGLDDLAEVRVGDARETLKQVDGGLDLVLLDGAFSLYLDVLKLLEPRLKTGALIVGENAFEQASGYIQYVRDPRNGYLSQPMAQDPGRGNELTVVTR</sequence>
<dbReference type="EMBL" id="FQXE01000002">
    <property type="protein sequence ID" value="SHH14178.1"/>
    <property type="molecule type" value="Genomic_DNA"/>
</dbReference>
<keyword evidence="3" id="KW-0949">S-adenosyl-L-methionine</keyword>
<evidence type="ECO:0000256" key="3">
    <source>
        <dbReference type="ARBA" id="ARBA00022691"/>
    </source>
</evidence>
<keyword evidence="1 5" id="KW-0489">Methyltransferase</keyword>
<dbReference type="InterPro" id="IPR002935">
    <property type="entry name" value="SAM_O-MeTrfase"/>
</dbReference>
<reference evidence="5 6" key="1">
    <citation type="submission" date="2016-11" db="EMBL/GenBank/DDBJ databases">
        <authorList>
            <person name="Jaros S."/>
            <person name="Januszkiewicz K."/>
            <person name="Wedrychowicz H."/>
        </authorList>
    </citation>
    <scope>NUCLEOTIDE SEQUENCE [LARGE SCALE GENOMIC DNA]</scope>
    <source>
        <strain evidence="5 6">CGMCC 1.10190</strain>
    </source>
</reference>
<dbReference type="CDD" id="cd02440">
    <property type="entry name" value="AdoMet_MTases"/>
    <property type="match status" value="1"/>
</dbReference>
<evidence type="ECO:0000313" key="6">
    <source>
        <dbReference type="Proteomes" id="UP000184226"/>
    </source>
</evidence>
<gene>
    <name evidence="5" type="ORF">SAMN04488135_102297</name>
</gene>
<dbReference type="PROSITE" id="PS51682">
    <property type="entry name" value="SAM_OMT_I"/>
    <property type="match status" value="1"/>
</dbReference>
<dbReference type="RefSeq" id="WP_073101937.1">
    <property type="nucleotide sequence ID" value="NZ_FQXE01000002.1"/>
</dbReference>
<dbReference type="AlphaFoldDB" id="A0A1M5QJM4"/>
<dbReference type="Proteomes" id="UP000184226">
    <property type="component" value="Unassembled WGS sequence"/>
</dbReference>
<evidence type="ECO:0000256" key="1">
    <source>
        <dbReference type="ARBA" id="ARBA00022603"/>
    </source>
</evidence>
<dbReference type="SUPFAM" id="SSF53335">
    <property type="entry name" value="S-adenosyl-L-methionine-dependent methyltransferases"/>
    <property type="match status" value="1"/>
</dbReference>
<dbReference type="Pfam" id="PF13578">
    <property type="entry name" value="Methyltransf_24"/>
    <property type="match status" value="1"/>
</dbReference>
<keyword evidence="6" id="KW-1185">Reference proteome</keyword>